<name>A0ABY9KAB6_9HYPH</name>
<dbReference type="Gene3D" id="3.40.630.30">
    <property type="match status" value="1"/>
</dbReference>
<accession>A0ABY9KAB6</accession>
<feature type="domain" description="N-acetyltransferase" evidence="3">
    <location>
        <begin position="1"/>
        <end position="142"/>
    </location>
</feature>
<dbReference type="InterPro" id="IPR016181">
    <property type="entry name" value="Acyl_CoA_acyltransferase"/>
</dbReference>
<evidence type="ECO:0000313" key="4">
    <source>
        <dbReference type="EMBL" id="WLS04959.1"/>
    </source>
</evidence>
<evidence type="ECO:0000256" key="1">
    <source>
        <dbReference type="ARBA" id="ARBA00022679"/>
    </source>
</evidence>
<dbReference type="InterPro" id="IPR050832">
    <property type="entry name" value="Bact_Acetyltransf"/>
</dbReference>
<dbReference type="Proteomes" id="UP001225788">
    <property type="component" value="Plasmid unnamed1"/>
</dbReference>
<dbReference type="CDD" id="cd04301">
    <property type="entry name" value="NAT_SF"/>
    <property type="match status" value="1"/>
</dbReference>
<reference evidence="4 5" key="1">
    <citation type="submission" date="2023-08" db="EMBL/GenBank/DDBJ databases">
        <title>Pathogen: clinical or host-associated sample.</title>
        <authorList>
            <person name="Hergert J."/>
            <person name="Casey R."/>
            <person name="Wagner J."/>
            <person name="Young E.L."/>
            <person name="Oakeson K.F."/>
        </authorList>
    </citation>
    <scope>NUCLEOTIDE SEQUENCE [LARGE SCALE GENOMIC DNA]</scope>
    <source>
        <strain evidence="4 5">UPHL-collab-2</strain>
        <plasmid evidence="4 5">unnamed1</plasmid>
    </source>
</reference>
<dbReference type="SUPFAM" id="SSF55729">
    <property type="entry name" value="Acyl-CoA N-acyltransferases (Nat)"/>
    <property type="match status" value="1"/>
</dbReference>
<sequence length="142" mass="16284">MIIRPSKPTDLQALRELFLQSREAAFNWEPSATRNLLDYDSQTHGEWQLVALDGQRITGFISVWEPDDFIHHLHVHPQFLRRGIGRTLLHSLPGWSIKPYRLKCVSLNTSALAFYADNGFRPTGRGVAEDHEYVVLQSRGCE</sequence>
<dbReference type="PANTHER" id="PTHR43877">
    <property type="entry name" value="AMINOALKYLPHOSPHONATE N-ACETYLTRANSFERASE-RELATED-RELATED"/>
    <property type="match status" value="1"/>
</dbReference>
<protein>
    <submittedName>
        <fullName evidence="4">GNAT family N-acetyltransferase</fullName>
        <ecNumber evidence="4">2.3.1.-</ecNumber>
    </submittedName>
</protein>
<gene>
    <name evidence="4" type="ORF">Q9315_22530</name>
</gene>
<evidence type="ECO:0000313" key="5">
    <source>
        <dbReference type="Proteomes" id="UP001225788"/>
    </source>
</evidence>
<dbReference type="GO" id="GO:0016746">
    <property type="term" value="F:acyltransferase activity"/>
    <property type="evidence" value="ECO:0007669"/>
    <property type="project" value="UniProtKB-KW"/>
</dbReference>
<dbReference type="RefSeq" id="WP_306161351.1">
    <property type="nucleotide sequence ID" value="NZ_CP132315.1"/>
</dbReference>
<evidence type="ECO:0000256" key="2">
    <source>
        <dbReference type="ARBA" id="ARBA00023315"/>
    </source>
</evidence>
<dbReference type="PROSITE" id="PS51186">
    <property type="entry name" value="GNAT"/>
    <property type="match status" value="1"/>
</dbReference>
<organism evidence="4 5">
    <name type="scientific">Shinella oryzae</name>
    <dbReference type="NCBI Taxonomy" id="2871820"/>
    <lineage>
        <taxon>Bacteria</taxon>
        <taxon>Pseudomonadati</taxon>
        <taxon>Pseudomonadota</taxon>
        <taxon>Alphaproteobacteria</taxon>
        <taxon>Hyphomicrobiales</taxon>
        <taxon>Rhizobiaceae</taxon>
        <taxon>Shinella</taxon>
    </lineage>
</organism>
<dbReference type="EC" id="2.3.1.-" evidence="4"/>
<keyword evidence="5" id="KW-1185">Reference proteome</keyword>
<evidence type="ECO:0000259" key="3">
    <source>
        <dbReference type="PROSITE" id="PS51186"/>
    </source>
</evidence>
<keyword evidence="4" id="KW-0614">Plasmid</keyword>
<keyword evidence="1 4" id="KW-0808">Transferase</keyword>
<dbReference type="Pfam" id="PF00583">
    <property type="entry name" value="Acetyltransf_1"/>
    <property type="match status" value="1"/>
</dbReference>
<proteinExistence type="predicted"/>
<dbReference type="EMBL" id="CP132315">
    <property type="protein sequence ID" value="WLS04959.1"/>
    <property type="molecule type" value="Genomic_DNA"/>
</dbReference>
<keyword evidence="2 4" id="KW-0012">Acyltransferase</keyword>
<dbReference type="InterPro" id="IPR000182">
    <property type="entry name" value="GNAT_dom"/>
</dbReference>
<geneLocation type="plasmid" evidence="4 5">
    <name>unnamed1</name>
</geneLocation>